<dbReference type="PANTHER" id="PTHR43190:SF3">
    <property type="entry name" value="N-ACETYL-D-GLUCOSAMINE KINASE"/>
    <property type="match status" value="1"/>
</dbReference>
<evidence type="ECO:0000259" key="1">
    <source>
        <dbReference type="Pfam" id="PF01869"/>
    </source>
</evidence>
<feature type="domain" description="ATPase BadF/BadG/BcrA/BcrD type" evidence="1">
    <location>
        <begin position="7"/>
        <end position="276"/>
    </location>
</feature>
<dbReference type="Gene3D" id="3.30.420.40">
    <property type="match status" value="2"/>
</dbReference>
<dbReference type="PANTHER" id="PTHR43190">
    <property type="entry name" value="N-ACETYL-D-GLUCOSAMINE KINASE"/>
    <property type="match status" value="1"/>
</dbReference>
<accession>A0A1I5E5E4</accession>
<proteinExistence type="predicted"/>
<keyword evidence="3" id="KW-1185">Reference proteome</keyword>
<dbReference type="OrthoDB" id="9772633at2"/>
<dbReference type="EMBL" id="FOWD01000008">
    <property type="protein sequence ID" value="SFO06480.1"/>
    <property type="molecule type" value="Genomic_DNA"/>
</dbReference>
<dbReference type="InterPro" id="IPR043129">
    <property type="entry name" value="ATPase_NBD"/>
</dbReference>
<dbReference type="STRING" id="1527.SAMN04489757_10815"/>
<protein>
    <submittedName>
        <fullName evidence="2">BadF-type ATPase</fullName>
    </submittedName>
</protein>
<dbReference type="RefSeq" id="WP_091685346.1">
    <property type="nucleotide sequence ID" value="NZ_BAABFM010000072.1"/>
</dbReference>
<dbReference type="Proteomes" id="UP000198806">
    <property type="component" value="Unassembled WGS sequence"/>
</dbReference>
<evidence type="ECO:0000313" key="2">
    <source>
        <dbReference type="EMBL" id="SFO06480.1"/>
    </source>
</evidence>
<sequence length="314" mass="35146">MKYLLSVDGGGTKTEFCISDMQGKMLKSFFVGSSNYKSVGADKVYKHFNQGLEKIKKAFSVGIEDIAYSVWGISGCDSKNDYDIIEEQIVKLGFQRQQMYLCNDGVLAFYAQAYEPGIVIISGTGSIIIGVDKNGNVRRCGGWGYNISDIGSGYWIGNEALKQTLLYCDGCCEYSPLYDKVREYFNGKDFEELPYIITEVVDYYQVAKVASLVVELSKEKEGTAKEILKNGAHILARMTKEMYDKLEFNSSMKLNFVFSGGVLKNPVYEAILKEELDKKLPLINVKFSTQENPPAYGGIKLAQRILDRGDNNET</sequence>
<dbReference type="Pfam" id="PF01869">
    <property type="entry name" value="BcrAD_BadFG"/>
    <property type="match status" value="1"/>
</dbReference>
<gene>
    <name evidence="2" type="ORF">SAMN04489757_10815</name>
</gene>
<dbReference type="CDD" id="cd24007">
    <property type="entry name" value="ASKHA_NBD_eukNAGK-like"/>
    <property type="match status" value="1"/>
</dbReference>
<name>A0A1I5E5E4_9FIRM</name>
<dbReference type="InterPro" id="IPR052519">
    <property type="entry name" value="Euk-type_GlcNAc_Kinase"/>
</dbReference>
<dbReference type="SUPFAM" id="SSF53067">
    <property type="entry name" value="Actin-like ATPase domain"/>
    <property type="match status" value="2"/>
</dbReference>
<dbReference type="AlphaFoldDB" id="A0A1I5E5E4"/>
<dbReference type="InterPro" id="IPR002731">
    <property type="entry name" value="ATPase_BadF"/>
</dbReference>
<organism evidence="2 3">
    <name type="scientific">Anaerocolumna aminovalerica</name>
    <dbReference type="NCBI Taxonomy" id="1527"/>
    <lineage>
        <taxon>Bacteria</taxon>
        <taxon>Bacillati</taxon>
        <taxon>Bacillota</taxon>
        <taxon>Clostridia</taxon>
        <taxon>Lachnospirales</taxon>
        <taxon>Lachnospiraceae</taxon>
        <taxon>Anaerocolumna</taxon>
    </lineage>
</organism>
<evidence type="ECO:0000313" key="3">
    <source>
        <dbReference type="Proteomes" id="UP000198806"/>
    </source>
</evidence>
<reference evidence="2 3" key="1">
    <citation type="submission" date="2016-10" db="EMBL/GenBank/DDBJ databases">
        <authorList>
            <person name="de Groot N.N."/>
        </authorList>
    </citation>
    <scope>NUCLEOTIDE SEQUENCE [LARGE SCALE GENOMIC DNA]</scope>
    <source>
        <strain evidence="2 3">DSM 1283</strain>
    </source>
</reference>